<dbReference type="VEuPathDB" id="TriTrypDB:TcG_12571"/>
<protein>
    <submittedName>
        <fullName evidence="2">Uncharacterized protein</fullName>
    </submittedName>
</protein>
<evidence type="ECO:0000256" key="1">
    <source>
        <dbReference type="SAM" id="Phobius"/>
    </source>
</evidence>
<dbReference type="VEuPathDB" id="TriTrypDB:TCDM_02849"/>
<dbReference type="Proteomes" id="UP000246078">
    <property type="component" value="Unassembled WGS sequence"/>
</dbReference>
<name>A0A2V2XIP0_TRYCR</name>
<keyword evidence="1" id="KW-1133">Transmembrane helix</keyword>
<reference evidence="2 3" key="1">
    <citation type="journal article" date="2018" name="Microb. Genom.">
        <title>Expanding an expanded genome: long-read sequencing of Trypanosoma cruzi.</title>
        <authorList>
            <person name="Berna L."/>
            <person name="Rodriguez M."/>
            <person name="Chiribao M.L."/>
            <person name="Parodi-Talice A."/>
            <person name="Pita S."/>
            <person name="Rijo G."/>
            <person name="Alvarez-Valin F."/>
            <person name="Robello C."/>
        </authorList>
    </citation>
    <scope>NUCLEOTIDE SEQUENCE [LARGE SCALE GENOMIC DNA]</scope>
    <source>
        <strain evidence="2 3">TCC</strain>
    </source>
</reference>
<dbReference type="VEuPathDB" id="TriTrypDB:ECC02_000621"/>
<dbReference type="VEuPathDB" id="TriTrypDB:TcYC6_0038340"/>
<dbReference type="VEuPathDB" id="TriTrypDB:Tc_MARK_6425"/>
<dbReference type="VEuPathDB" id="TriTrypDB:TcCL_NonESM10041"/>
<evidence type="ECO:0000313" key="3">
    <source>
        <dbReference type="Proteomes" id="UP000246078"/>
    </source>
</evidence>
<gene>
    <name evidence="2" type="ORF">C3747_5g673</name>
</gene>
<dbReference type="VEuPathDB" id="TriTrypDB:C4B63_360g16"/>
<evidence type="ECO:0000313" key="2">
    <source>
        <dbReference type="EMBL" id="PWV20701.1"/>
    </source>
</evidence>
<sequence length="192" mass="20666">MAYGAGVASTESSTHCLRNFSLSRVSHAVFPFFLLGVLWLCLSPFSPICLLKRSNARSCTSPVFHGGELSRCRGNIRRSKPKFASLAADAESVTEGTQYGGLLPAEHRVVARISLIGGVTAEPSNQLDSDILLRLMGHVITVAEQPSDSLVDIMAWRVVVSLPLYPTEPALARCCCVDDDAVTEGIAVVYSR</sequence>
<proteinExistence type="predicted"/>
<dbReference type="VEuPathDB" id="TriTrypDB:C3747_5g673"/>
<dbReference type="AlphaFoldDB" id="A0A2V2XIP0"/>
<comment type="caution">
    <text evidence="2">The sequence shown here is derived from an EMBL/GenBank/DDBJ whole genome shotgun (WGS) entry which is preliminary data.</text>
</comment>
<accession>A0A2V2XIP0</accession>
<keyword evidence="1" id="KW-0472">Membrane</keyword>
<organism evidence="2 3">
    <name type="scientific">Trypanosoma cruzi</name>
    <dbReference type="NCBI Taxonomy" id="5693"/>
    <lineage>
        <taxon>Eukaryota</taxon>
        <taxon>Discoba</taxon>
        <taxon>Euglenozoa</taxon>
        <taxon>Kinetoplastea</taxon>
        <taxon>Metakinetoplastina</taxon>
        <taxon>Trypanosomatida</taxon>
        <taxon>Trypanosomatidae</taxon>
        <taxon>Trypanosoma</taxon>
        <taxon>Schizotrypanum</taxon>
    </lineage>
</organism>
<keyword evidence="1" id="KW-0812">Transmembrane</keyword>
<dbReference type="VEuPathDB" id="TriTrypDB:TcCLB.508221.230"/>
<feature type="transmembrane region" description="Helical" evidence="1">
    <location>
        <begin position="28"/>
        <end position="51"/>
    </location>
</feature>
<dbReference type="VEuPathDB" id="TriTrypDB:TcBrA4_0110410"/>
<dbReference type="VEuPathDB" id="TriTrypDB:BCY84_11142"/>
<dbReference type="EMBL" id="PRFC01000005">
    <property type="protein sequence ID" value="PWV20701.1"/>
    <property type="molecule type" value="Genomic_DNA"/>
</dbReference>
<dbReference type="VEuPathDB" id="TriTrypDB:TCSYLVIO_002724"/>
<dbReference type="VEuPathDB" id="TriTrypDB:TcCLB.399389.10"/>